<accession>A0A8B9WIR7</accession>
<name>A0A8B9WIR7_BOSMU</name>
<dbReference type="Gene3D" id="1.10.287.210">
    <property type="match status" value="1"/>
</dbReference>
<dbReference type="CDD" id="cd09851">
    <property type="entry name" value="HTLV-1-like_HR1-HR2"/>
    <property type="match status" value="1"/>
</dbReference>
<dbReference type="InterPro" id="IPR018154">
    <property type="entry name" value="TLV/ENV_coat_polyprotein"/>
</dbReference>
<organism evidence="1 2">
    <name type="scientific">Bos mutus grunniens</name>
    <name type="common">Wild yak</name>
    <name type="synonym">Bos grunniens</name>
    <dbReference type="NCBI Taxonomy" id="30521"/>
    <lineage>
        <taxon>Eukaryota</taxon>
        <taxon>Metazoa</taxon>
        <taxon>Chordata</taxon>
        <taxon>Craniata</taxon>
        <taxon>Vertebrata</taxon>
        <taxon>Euteleostomi</taxon>
        <taxon>Mammalia</taxon>
        <taxon>Eutheria</taxon>
        <taxon>Laurasiatheria</taxon>
        <taxon>Artiodactyla</taxon>
        <taxon>Ruminantia</taxon>
        <taxon>Pecora</taxon>
        <taxon>Bovidae</taxon>
        <taxon>Bovinae</taxon>
        <taxon>Bos</taxon>
    </lineage>
</organism>
<reference evidence="1" key="3">
    <citation type="submission" date="2025-09" db="UniProtKB">
        <authorList>
            <consortium name="Ensembl"/>
        </authorList>
    </citation>
    <scope>IDENTIFICATION</scope>
</reference>
<keyword evidence="2" id="KW-1185">Reference proteome</keyword>
<evidence type="ECO:0000313" key="1">
    <source>
        <dbReference type="Ensembl" id="ENSBGRP00000007356.1"/>
    </source>
</evidence>
<evidence type="ECO:0000313" key="2">
    <source>
        <dbReference type="Proteomes" id="UP000694520"/>
    </source>
</evidence>
<reference evidence="1" key="2">
    <citation type="submission" date="2025-08" db="UniProtKB">
        <authorList>
            <consortium name="Ensembl"/>
        </authorList>
    </citation>
    <scope>IDENTIFICATION</scope>
</reference>
<dbReference type="AlphaFoldDB" id="A0A8B9WIR7"/>
<reference evidence="1" key="1">
    <citation type="submission" date="2019-05" db="EMBL/GenBank/DDBJ databases">
        <authorList>
            <person name="Zhang S."/>
            <person name="Liu J."/>
        </authorList>
    </citation>
    <scope>NUCLEOTIDE SEQUENCE [LARGE SCALE GENOMIC DNA]</scope>
</reference>
<dbReference type="SUPFAM" id="SSF58069">
    <property type="entry name" value="Virus ectodomain"/>
    <property type="match status" value="1"/>
</dbReference>
<dbReference type="Proteomes" id="UP000694520">
    <property type="component" value="Chromosome 16"/>
</dbReference>
<dbReference type="PANTHER" id="PTHR10424">
    <property type="entry name" value="VIRAL ENVELOPE PROTEIN"/>
    <property type="match status" value="1"/>
</dbReference>
<dbReference type="Ensembl" id="ENSBGRT00000008444.1">
    <property type="protein sequence ID" value="ENSBGRP00000007356.1"/>
    <property type="gene ID" value="ENSBGRG00000004583.1"/>
</dbReference>
<dbReference type="GeneTree" id="ENSGT00940000163436"/>
<protein>
    <submittedName>
        <fullName evidence="1">Uncharacterized protein</fullName>
    </submittedName>
</protein>
<dbReference type="PANTHER" id="PTHR10424:SF60">
    <property type="entry name" value="HERV-H_2Q24.1 PROVIRUS ANCESTRAL ENV POLYPROTEIN-RELATED"/>
    <property type="match status" value="1"/>
</dbReference>
<sequence>HPPLLTIGSFLFFQTKLYVQFLPPTRNYTATPLESHFTSLLPFRLIYHVSGTAGHSLTFLGRLPSAYGVNTPLVEATLESSLSVSETTNKFPERHLFAINFRCCLLTHGIFFLCGTTTYLCLPTNWRGTCTLVYLAPEISIAPNNQTLPIPLTHNRPRQAIQFYPLLISLGMSARIGTGTAGLTTSLNYYQSLSEDLTDSLEEIANSLITIQNQLDSLATMVLQNRRGLDLTAEKGGLCLFLEEACWFYTNKSGIVKEAARNLTNGLENTPTHQQYMGKLGKQLELDVLGPTFSSSSPFIYPNSNFLLMFNVSFSKFKASITIPSPPSDLAWLLLLNTHHF</sequence>
<proteinExistence type="predicted"/>
<dbReference type="Pfam" id="PF00429">
    <property type="entry name" value="TLV_coat"/>
    <property type="match status" value="1"/>
</dbReference>